<keyword evidence="4" id="KW-1133">Transmembrane helix</keyword>
<feature type="transmembrane region" description="Helical" evidence="4">
    <location>
        <begin position="230"/>
        <end position="254"/>
    </location>
</feature>
<sequence length="483" mass="56501">MTSQEVHKIVLVGGGAVGKTTLAFQFIQGKFVEDYDPTIEERYRKVIVVDEKACMLMVMDTAGQEEFSTIKDRYFQEGEGFLVVFSLIVKSTLNEAKKFHQRIIRHKGEENTITVTCGNKCDLEEDRVVDQEEGESIAEEFNSTYYETSARTRHNVNEAFHELVRKVRQFKQKNLPEEKEPDLDKKTKKKKKWKLHRKLLFTLAAYDFISSITFFIPASSNEKLCKTQSFFLIFFSLIPPFWSAMVAIITWLLIVYHKTKRQLEKVYFSAQIFILVFSFTISLISVLTSKIKPMDTDWCVPGHFWMILTYSWYWIVIFTCLIFYLLSIFSIRKLFFELKRLDQSAKLVKKQELTIQLKMLCIPLTFIWCYLWPSICRVIEFKGQTPPTWLRFMHGINFPLCGLIYCLIFVFFTTPVRKTLFNWLTCKKNIYSDNLQKFDNWDNRDQVDSSSDISSISDSFGDTNSNSGSFSSNGNNLNKKLLD</sequence>
<dbReference type="PANTHER" id="PTHR24070">
    <property type="entry name" value="RAS, DI-RAS, AND RHEB FAMILY MEMBERS OF SMALL GTPASE SUPERFAMILY"/>
    <property type="match status" value="1"/>
</dbReference>
<protein>
    <submittedName>
        <fullName evidence="5">Ras-like protein</fullName>
    </submittedName>
</protein>
<evidence type="ECO:0000256" key="2">
    <source>
        <dbReference type="ARBA" id="ARBA00023134"/>
    </source>
</evidence>
<organism evidence="5 6">
    <name type="scientific">Anaeramoeba flamelloides</name>
    <dbReference type="NCBI Taxonomy" id="1746091"/>
    <lineage>
        <taxon>Eukaryota</taxon>
        <taxon>Metamonada</taxon>
        <taxon>Anaeramoebidae</taxon>
        <taxon>Anaeramoeba</taxon>
    </lineage>
</organism>
<dbReference type="PRINTS" id="PR00449">
    <property type="entry name" value="RASTRNSFRMNG"/>
</dbReference>
<evidence type="ECO:0000313" key="6">
    <source>
        <dbReference type="Proteomes" id="UP001146793"/>
    </source>
</evidence>
<dbReference type="InterPro" id="IPR005225">
    <property type="entry name" value="Small_GTP-bd"/>
</dbReference>
<evidence type="ECO:0000256" key="4">
    <source>
        <dbReference type="SAM" id="Phobius"/>
    </source>
</evidence>
<feature type="transmembrane region" description="Helical" evidence="4">
    <location>
        <begin position="353"/>
        <end position="373"/>
    </location>
</feature>
<dbReference type="SUPFAM" id="SSF52540">
    <property type="entry name" value="P-loop containing nucleoside triphosphate hydrolases"/>
    <property type="match status" value="1"/>
</dbReference>
<dbReference type="SMART" id="SM00176">
    <property type="entry name" value="RAN"/>
    <property type="match status" value="1"/>
</dbReference>
<feature type="transmembrane region" description="Helical" evidence="4">
    <location>
        <begin position="266"/>
        <end position="291"/>
    </location>
</feature>
<feature type="transmembrane region" description="Helical" evidence="4">
    <location>
        <begin position="393"/>
        <end position="412"/>
    </location>
</feature>
<dbReference type="Pfam" id="PF00071">
    <property type="entry name" value="Ras"/>
    <property type="match status" value="1"/>
</dbReference>
<dbReference type="PROSITE" id="PS51421">
    <property type="entry name" value="RAS"/>
    <property type="match status" value="1"/>
</dbReference>
<dbReference type="SMART" id="SM00174">
    <property type="entry name" value="RHO"/>
    <property type="match status" value="1"/>
</dbReference>
<name>A0AAV7Z7I5_9EUKA</name>
<dbReference type="NCBIfam" id="TIGR00231">
    <property type="entry name" value="small_GTP"/>
    <property type="match status" value="1"/>
</dbReference>
<evidence type="ECO:0000313" key="5">
    <source>
        <dbReference type="EMBL" id="KAJ3437698.1"/>
    </source>
</evidence>
<dbReference type="PROSITE" id="PS51420">
    <property type="entry name" value="RHO"/>
    <property type="match status" value="1"/>
</dbReference>
<keyword evidence="2" id="KW-0342">GTP-binding</keyword>
<dbReference type="GO" id="GO:0016020">
    <property type="term" value="C:membrane"/>
    <property type="evidence" value="ECO:0007669"/>
    <property type="project" value="InterPro"/>
</dbReference>
<keyword evidence="4" id="KW-0812">Transmembrane</keyword>
<accession>A0AAV7Z7I5</accession>
<dbReference type="Gene3D" id="3.40.50.300">
    <property type="entry name" value="P-loop containing nucleotide triphosphate hydrolases"/>
    <property type="match status" value="1"/>
</dbReference>
<dbReference type="InterPro" id="IPR027417">
    <property type="entry name" value="P-loop_NTPase"/>
</dbReference>
<reference evidence="5" key="1">
    <citation type="submission" date="2022-08" db="EMBL/GenBank/DDBJ databases">
        <title>Novel sulphate-reducing endosymbionts in the free-living metamonad Anaeramoeba.</title>
        <authorList>
            <person name="Jerlstrom-Hultqvist J."/>
            <person name="Cepicka I."/>
            <person name="Gallot-Lavallee L."/>
            <person name="Salas-Leiva D."/>
            <person name="Curtis B.A."/>
            <person name="Zahonova K."/>
            <person name="Pipaliya S."/>
            <person name="Dacks J."/>
            <person name="Roger A.J."/>
        </authorList>
    </citation>
    <scope>NUCLEOTIDE SEQUENCE</scope>
    <source>
        <strain evidence="5">Busselton2</strain>
    </source>
</reference>
<feature type="region of interest" description="Disordered" evidence="3">
    <location>
        <begin position="460"/>
        <end position="483"/>
    </location>
</feature>
<dbReference type="SMART" id="SM00175">
    <property type="entry name" value="RAB"/>
    <property type="match status" value="1"/>
</dbReference>
<dbReference type="InterPro" id="IPR020849">
    <property type="entry name" value="Small_GTPase_Ras-type"/>
</dbReference>
<evidence type="ECO:0000256" key="3">
    <source>
        <dbReference type="SAM" id="MobiDB-lite"/>
    </source>
</evidence>
<dbReference type="AlphaFoldDB" id="A0AAV7Z7I5"/>
<comment type="caution">
    <text evidence="5">The sequence shown here is derived from an EMBL/GenBank/DDBJ whole genome shotgun (WGS) entry which is preliminary data.</text>
</comment>
<feature type="transmembrane region" description="Helical" evidence="4">
    <location>
        <begin position="199"/>
        <end position="218"/>
    </location>
</feature>
<dbReference type="GO" id="GO:0003924">
    <property type="term" value="F:GTPase activity"/>
    <property type="evidence" value="ECO:0007669"/>
    <property type="project" value="InterPro"/>
</dbReference>
<feature type="transmembrane region" description="Helical" evidence="4">
    <location>
        <begin position="311"/>
        <end position="332"/>
    </location>
</feature>
<dbReference type="CDD" id="cd00876">
    <property type="entry name" value="Ras"/>
    <property type="match status" value="1"/>
</dbReference>
<dbReference type="GO" id="GO:0005525">
    <property type="term" value="F:GTP binding"/>
    <property type="evidence" value="ECO:0007669"/>
    <property type="project" value="UniProtKB-KW"/>
</dbReference>
<evidence type="ECO:0000256" key="1">
    <source>
        <dbReference type="ARBA" id="ARBA00022741"/>
    </source>
</evidence>
<gene>
    <name evidence="5" type="ORF">M0812_16865</name>
</gene>
<dbReference type="Gene3D" id="1.20.1070.10">
    <property type="entry name" value="Rhodopsin 7-helix transmembrane proteins"/>
    <property type="match status" value="1"/>
</dbReference>
<dbReference type="EMBL" id="JANTQA010000033">
    <property type="protein sequence ID" value="KAJ3437698.1"/>
    <property type="molecule type" value="Genomic_DNA"/>
</dbReference>
<proteinExistence type="predicted"/>
<dbReference type="PROSITE" id="PS51419">
    <property type="entry name" value="RAB"/>
    <property type="match status" value="1"/>
</dbReference>
<keyword evidence="4" id="KW-0472">Membrane</keyword>
<dbReference type="SMART" id="SM00173">
    <property type="entry name" value="RAS"/>
    <property type="match status" value="1"/>
</dbReference>
<dbReference type="Proteomes" id="UP001146793">
    <property type="component" value="Unassembled WGS sequence"/>
</dbReference>
<keyword evidence="1" id="KW-0547">Nucleotide-binding</keyword>
<dbReference type="GO" id="GO:0007165">
    <property type="term" value="P:signal transduction"/>
    <property type="evidence" value="ECO:0007669"/>
    <property type="project" value="InterPro"/>
</dbReference>
<dbReference type="FunFam" id="3.40.50.300:FF:001423">
    <property type="entry name" value="Ras family GTPase"/>
    <property type="match status" value="1"/>
</dbReference>
<dbReference type="InterPro" id="IPR001806">
    <property type="entry name" value="Small_GTPase"/>
</dbReference>
<dbReference type="SUPFAM" id="SSF81321">
    <property type="entry name" value="Family A G protein-coupled receptor-like"/>
    <property type="match status" value="1"/>
</dbReference>